<feature type="domain" description="MotA/TolQ/ExbB proton channel" evidence="10">
    <location>
        <begin position="63"/>
        <end position="167"/>
    </location>
</feature>
<keyword evidence="4 9" id="KW-0812">Transmembrane</keyword>
<comment type="subcellular location">
    <subcellularLocation>
        <location evidence="1">Cell membrane</location>
        <topology evidence="1">Multi-pass membrane protein</topology>
    </subcellularLocation>
    <subcellularLocation>
        <location evidence="8">Membrane</location>
        <topology evidence="8">Multi-pass membrane protein</topology>
    </subcellularLocation>
</comment>
<dbReference type="InterPro" id="IPR050790">
    <property type="entry name" value="ExbB/TolQ_transport"/>
</dbReference>
<dbReference type="Proteomes" id="UP000476030">
    <property type="component" value="Unassembled WGS sequence"/>
</dbReference>
<reference evidence="11 12" key="1">
    <citation type="submission" date="2019-12" db="EMBL/GenBank/DDBJ databases">
        <title>Snethiella sp. nov. sp. isolated from sea sand.</title>
        <authorList>
            <person name="Kim J."/>
            <person name="Jeong S.E."/>
            <person name="Jung H.S."/>
            <person name="Jeon C.O."/>
        </authorList>
    </citation>
    <scope>NUCLEOTIDE SEQUENCE [LARGE SCALE GENOMIC DNA]</scope>
    <source>
        <strain evidence="11 12">DP05</strain>
    </source>
</reference>
<evidence type="ECO:0000256" key="2">
    <source>
        <dbReference type="ARBA" id="ARBA00022448"/>
    </source>
</evidence>
<evidence type="ECO:0000256" key="4">
    <source>
        <dbReference type="ARBA" id="ARBA00022692"/>
    </source>
</evidence>
<evidence type="ECO:0000256" key="8">
    <source>
        <dbReference type="RuleBase" id="RU004057"/>
    </source>
</evidence>
<evidence type="ECO:0000256" key="1">
    <source>
        <dbReference type="ARBA" id="ARBA00004651"/>
    </source>
</evidence>
<gene>
    <name evidence="11" type="ORF">GQE98_16665</name>
</gene>
<proteinExistence type="inferred from homology"/>
<evidence type="ECO:0000256" key="7">
    <source>
        <dbReference type="ARBA" id="ARBA00023136"/>
    </source>
</evidence>
<dbReference type="PANTHER" id="PTHR30625:SF15">
    <property type="entry name" value="BIOPOLYMER TRANSPORT PROTEIN EXBB"/>
    <property type="match status" value="1"/>
</dbReference>
<evidence type="ECO:0000256" key="6">
    <source>
        <dbReference type="ARBA" id="ARBA00022989"/>
    </source>
</evidence>
<evidence type="ECO:0000256" key="9">
    <source>
        <dbReference type="SAM" id="Phobius"/>
    </source>
</evidence>
<evidence type="ECO:0000313" key="11">
    <source>
        <dbReference type="EMBL" id="MZR32273.1"/>
    </source>
</evidence>
<organism evidence="11 12">
    <name type="scientific">Sneathiella litorea</name>
    <dbReference type="NCBI Taxonomy" id="2606216"/>
    <lineage>
        <taxon>Bacteria</taxon>
        <taxon>Pseudomonadati</taxon>
        <taxon>Pseudomonadota</taxon>
        <taxon>Alphaproteobacteria</taxon>
        <taxon>Sneathiellales</taxon>
        <taxon>Sneathiellaceae</taxon>
        <taxon>Sneathiella</taxon>
    </lineage>
</organism>
<keyword evidence="7 9" id="KW-0472">Membrane</keyword>
<keyword evidence="12" id="KW-1185">Reference proteome</keyword>
<feature type="transmembrane region" description="Helical" evidence="9">
    <location>
        <begin position="139"/>
        <end position="159"/>
    </location>
</feature>
<dbReference type="AlphaFoldDB" id="A0A6L8WD01"/>
<feature type="transmembrane region" description="Helical" evidence="9">
    <location>
        <begin position="93"/>
        <end position="119"/>
    </location>
</feature>
<dbReference type="RefSeq" id="WP_161316861.1">
    <property type="nucleotide sequence ID" value="NZ_WTUW01000009.1"/>
</dbReference>
<evidence type="ECO:0000256" key="5">
    <source>
        <dbReference type="ARBA" id="ARBA00022927"/>
    </source>
</evidence>
<dbReference type="InterPro" id="IPR002898">
    <property type="entry name" value="MotA_ExbB_proton_chnl"/>
</dbReference>
<dbReference type="GO" id="GO:0005886">
    <property type="term" value="C:plasma membrane"/>
    <property type="evidence" value="ECO:0007669"/>
    <property type="project" value="UniProtKB-SubCell"/>
</dbReference>
<keyword evidence="6 9" id="KW-1133">Transmembrane helix</keyword>
<name>A0A6L8WD01_9PROT</name>
<keyword evidence="2 8" id="KW-0813">Transport</keyword>
<protein>
    <submittedName>
        <fullName evidence="11">MotA/TolQ/ExbB proton channel family protein</fullName>
    </submittedName>
</protein>
<comment type="caution">
    <text evidence="11">The sequence shown here is derived from an EMBL/GenBank/DDBJ whole genome shotgun (WGS) entry which is preliminary data.</text>
</comment>
<keyword evidence="5 8" id="KW-0653">Protein transport</keyword>
<dbReference type="Pfam" id="PF01618">
    <property type="entry name" value="MotA_ExbB"/>
    <property type="match status" value="1"/>
</dbReference>
<dbReference type="EMBL" id="WTUW01000009">
    <property type="protein sequence ID" value="MZR32273.1"/>
    <property type="molecule type" value="Genomic_DNA"/>
</dbReference>
<sequence>MLPDWLSFSRPDWFSQMGMMAWPLAVCSVLTVAVGLERLVFTIKAVAESKAQYGRLADYVRANKNQPKAVRDELVGVALNDFRRPYYSGIKTLRLIGMISPIIGLLGTILGIIASFKVISIQTGPVSPALIADGLWEAMLTTAAGLMIALPALLMAHFFSAFSDRKLEGFCLELNRLSLTFEIAKTEQKSQVVELSAEARRL</sequence>
<evidence type="ECO:0000256" key="3">
    <source>
        <dbReference type="ARBA" id="ARBA00022475"/>
    </source>
</evidence>
<accession>A0A6L8WD01</accession>
<evidence type="ECO:0000259" key="10">
    <source>
        <dbReference type="Pfam" id="PF01618"/>
    </source>
</evidence>
<feature type="transmembrane region" description="Helical" evidence="9">
    <location>
        <begin position="20"/>
        <end position="41"/>
    </location>
</feature>
<keyword evidence="3" id="KW-1003">Cell membrane</keyword>
<evidence type="ECO:0000313" key="12">
    <source>
        <dbReference type="Proteomes" id="UP000476030"/>
    </source>
</evidence>
<comment type="similarity">
    <text evidence="8">Belongs to the exbB/tolQ family.</text>
</comment>
<dbReference type="PANTHER" id="PTHR30625">
    <property type="entry name" value="PROTEIN TOLQ"/>
    <property type="match status" value="1"/>
</dbReference>
<dbReference type="GO" id="GO:0017038">
    <property type="term" value="P:protein import"/>
    <property type="evidence" value="ECO:0007669"/>
    <property type="project" value="TreeGrafter"/>
</dbReference>